<dbReference type="InterPro" id="IPR017523">
    <property type="entry name" value="Rv3268"/>
</dbReference>
<evidence type="ECO:0000256" key="1">
    <source>
        <dbReference type="SAM" id="MobiDB-lite"/>
    </source>
</evidence>
<evidence type="ECO:0000313" key="3">
    <source>
        <dbReference type="Proteomes" id="UP000186394"/>
    </source>
</evidence>
<reference evidence="2 3" key="1">
    <citation type="submission" date="2016-12" db="EMBL/GenBank/DDBJ databases">
        <title>Genomic comparison of strains in the 'Actinomyces naeslundii' group.</title>
        <authorList>
            <person name="Mughal S.R."/>
            <person name="Do T."/>
            <person name="Gilbert S.C."/>
            <person name="Witherden E.A."/>
            <person name="Didelot X."/>
            <person name="Beighton D."/>
        </authorList>
    </citation>
    <scope>NUCLEOTIDE SEQUENCE [LARGE SCALE GENOMIC DNA]</scope>
    <source>
        <strain evidence="2 3">P6N</strain>
    </source>
</reference>
<name>A0A1Q8VSL4_9ACTO</name>
<protein>
    <recommendedName>
        <fullName evidence="4">TIGR03089 family protein</fullName>
    </recommendedName>
</protein>
<dbReference type="NCBIfam" id="TIGR03089">
    <property type="entry name" value="TIGR03089 family protein"/>
    <property type="match status" value="1"/>
</dbReference>
<gene>
    <name evidence="2" type="ORF">BKH28_01130</name>
</gene>
<evidence type="ECO:0008006" key="4">
    <source>
        <dbReference type="Google" id="ProtNLM"/>
    </source>
</evidence>
<comment type="caution">
    <text evidence="2">The sequence shown here is derived from an EMBL/GenBank/DDBJ whole genome shotgun (WGS) entry which is preliminary data.</text>
</comment>
<feature type="compositionally biased region" description="Low complexity" evidence="1">
    <location>
        <begin position="173"/>
        <end position="187"/>
    </location>
</feature>
<proteinExistence type="predicted"/>
<dbReference type="AlphaFoldDB" id="A0A1Q8VSL4"/>
<organism evidence="2 3">
    <name type="scientific">Actinomyces oris</name>
    <dbReference type="NCBI Taxonomy" id="544580"/>
    <lineage>
        <taxon>Bacteria</taxon>
        <taxon>Bacillati</taxon>
        <taxon>Actinomycetota</taxon>
        <taxon>Actinomycetes</taxon>
        <taxon>Actinomycetales</taxon>
        <taxon>Actinomycetaceae</taxon>
        <taxon>Actinomyces</taxon>
    </lineage>
</organism>
<dbReference type="OrthoDB" id="3396763at2"/>
<dbReference type="EMBL" id="MSKL01000004">
    <property type="protein sequence ID" value="OLO51069.1"/>
    <property type="molecule type" value="Genomic_DNA"/>
</dbReference>
<accession>A0A1Q8VSL4</accession>
<evidence type="ECO:0000313" key="2">
    <source>
        <dbReference type="EMBL" id="OLO51069.1"/>
    </source>
</evidence>
<feature type="region of interest" description="Disordered" evidence="1">
    <location>
        <begin position="170"/>
        <end position="193"/>
    </location>
</feature>
<dbReference type="Proteomes" id="UP000186394">
    <property type="component" value="Unassembled WGS sequence"/>
</dbReference>
<dbReference type="RefSeq" id="WP_075417106.1">
    <property type="nucleotide sequence ID" value="NZ_MSKL01000004.1"/>
</dbReference>
<sequence>MRDPLLPLLPGPQDADRPWLICYRIDERVELTGHVLSMWMAKIAGLITAESVPGDGVHVGLPPHWRTVAWACGTWMAGRSVLLGSSEEISAAGLVPELSVAFTPEDLCDEAEAQVLVPPASLALRWPGELPALVLDGAADLMHYPDHFTPVSAAADLMCLSDLGDRGVLSSDPAAPAAQGGPAGTAPSDPRPTSLTRAQLVAQVEASCRTAGADNRSASRAALVRHADTAQMLQEVLVAWRSGRTAVILTPEAGDDIAATAIRQEGITEWTGGAQPH</sequence>